<accession>A0AAU8MXR3</accession>
<organism evidence="1">
    <name type="scientific">Lysobacter firmicutimachus</name>
    <dbReference type="NCBI Taxonomy" id="1792846"/>
    <lineage>
        <taxon>Bacteria</taxon>
        <taxon>Pseudomonadati</taxon>
        <taxon>Pseudomonadota</taxon>
        <taxon>Gammaproteobacteria</taxon>
        <taxon>Lysobacterales</taxon>
        <taxon>Lysobacteraceae</taxon>
        <taxon>Lysobacter</taxon>
    </lineage>
</organism>
<evidence type="ECO:0000313" key="1">
    <source>
        <dbReference type="EMBL" id="XCO76506.1"/>
    </source>
</evidence>
<name>A0AAU8MXR3_9GAMM</name>
<gene>
    <name evidence="1" type="ORF">ABU614_06895</name>
</gene>
<proteinExistence type="predicted"/>
<sequence length="156" mass="17450">MTLLERCIGRPASELAEYPPEMLLDLKLQAANAVASAKAHYDVIDRALDLRYHRIAEQQRMAEGKDTGTVTFRDGVVRVSVELPKRVEWDQAQLGRIVERIRAAGQDPGEFVEISYRISEAKYGAWPASMRASFDAARTLKSGKPTFRLSLTESTP</sequence>
<dbReference type="EMBL" id="CP159925">
    <property type="protein sequence ID" value="XCO76506.1"/>
    <property type="molecule type" value="Genomic_DNA"/>
</dbReference>
<protein>
    <submittedName>
        <fullName evidence="1">Uncharacterized protein</fullName>
    </submittedName>
</protein>
<dbReference type="RefSeq" id="WP_363799835.1">
    <property type="nucleotide sequence ID" value="NZ_CP159925.1"/>
</dbReference>
<reference evidence="1" key="1">
    <citation type="submission" date="2024-06" db="EMBL/GenBank/DDBJ databases">
        <authorList>
            <person name="Li S."/>
        </authorList>
    </citation>
    <scope>NUCLEOTIDE SEQUENCE</scope>
    <source>
        <strain evidence="1">SR10</strain>
    </source>
</reference>
<dbReference type="AlphaFoldDB" id="A0AAU8MXR3"/>